<evidence type="ECO:0000313" key="1">
    <source>
        <dbReference type="EMBL" id="EIK81807.1"/>
    </source>
</evidence>
<name>I4LXW7_GARVA</name>
<dbReference type="AlphaFoldDB" id="I4LXW7"/>
<evidence type="ECO:0000313" key="2">
    <source>
        <dbReference type="Proteomes" id="UP000004884"/>
    </source>
</evidence>
<dbReference type="EMBL" id="ADER01000010">
    <property type="protein sequence ID" value="EIK81807.1"/>
    <property type="molecule type" value="Genomic_DNA"/>
</dbReference>
<proteinExistence type="predicted"/>
<accession>I4LXW7</accession>
<sequence length="34" mass="3897">MRYAISNSVKAPIQVDSPLCTHLVEREIEVIKQK</sequence>
<protein>
    <submittedName>
        <fullName evidence="1">Uncharacterized protein</fullName>
    </submittedName>
</protein>
<organism evidence="1 2">
    <name type="scientific">Gardnerella vaginalis 1400E</name>
    <dbReference type="NCBI Taxonomy" id="698956"/>
    <lineage>
        <taxon>Bacteria</taxon>
        <taxon>Bacillati</taxon>
        <taxon>Actinomycetota</taxon>
        <taxon>Actinomycetes</taxon>
        <taxon>Bifidobacteriales</taxon>
        <taxon>Bifidobacteriaceae</taxon>
        <taxon>Gardnerella</taxon>
    </lineage>
</organism>
<gene>
    <name evidence="1" type="ORF">CGSMWGv1400E_01717</name>
</gene>
<reference evidence="1 2" key="1">
    <citation type="journal article" date="2012" name="J. Bacteriol.">
        <title>Comparative Genomic Analyses of 17 Clinical Isolates of Gardnerella vaginalis Provide Evidence of Multiple Genetically Isolated Clades Consistent with Subspeciation into Genovars.</title>
        <authorList>
            <person name="Ahmed A."/>
            <person name="Earl J."/>
            <person name="Retchless A."/>
            <person name="Hillier S."/>
            <person name="Rabe L."/>
            <person name="Cherpes T."/>
            <person name="Powell E."/>
            <person name="Janto B."/>
            <person name="Eutsey R."/>
            <person name="Hiller N.L."/>
            <person name="Boissy R."/>
            <person name="Dahlgreen M."/>
            <person name="Hall B."/>
            <person name="Costerton J."/>
            <person name="Post J.C."/>
            <person name="Hu F."/>
            <person name="Ehrlich G."/>
        </authorList>
    </citation>
    <scope>NUCLEOTIDE SEQUENCE [LARGE SCALE GENOMIC DNA]</scope>
    <source>
        <strain evidence="1 2">1400E</strain>
    </source>
</reference>
<comment type="caution">
    <text evidence="1">The sequence shown here is derived from an EMBL/GenBank/DDBJ whole genome shotgun (WGS) entry which is preliminary data.</text>
</comment>
<dbReference type="Proteomes" id="UP000004884">
    <property type="component" value="Unassembled WGS sequence"/>
</dbReference>